<dbReference type="Proteomes" id="UP000186308">
    <property type="component" value="Unassembled WGS sequence"/>
</dbReference>
<dbReference type="InterPro" id="IPR015424">
    <property type="entry name" value="PyrdxlP-dep_Trfase"/>
</dbReference>
<protein>
    <submittedName>
        <fullName evidence="1">Uncharacterized protein</fullName>
    </submittedName>
</protein>
<comment type="caution">
    <text evidence="1">The sequence shown here is derived from an EMBL/GenBank/DDBJ whole genome shotgun (WGS) entry which is preliminary data.</text>
</comment>
<organism evidence="1 2">
    <name type="scientific">Acidiphilium rubrum</name>
    <dbReference type="NCBI Taxonomy" id="526"/>
    <lineage>
        <taxon>Bacteria</taxon>
        <taxon>Pseudomonadati</taxon>
        <taxon>Pseudomonadota</taxon>
        <taxon>Alphaproteobacteria</taxon>
        <taxon>Acetobacterales</taxon>
        <taxon>Acidocellaceae</taxon>
        <taxon>Acidiphilium</taxon>
    </lineage>
</organism>
<dbReference type="Gene3D" id="3.40.640.10">
    <property type="entry name" value="Type I PLP-dependent aspartate aminotransferase-like (Major domain)"/>
    <property type="match status" value="1"/>
</dbReference>
<reference evidence="1 2" key="1">
    <citation type="submission" date="2017-01" db="EMBL/GenBank/DDBJ databases">
        <authorList>
            <person name="Varghese N."/>
            <person name="Submissions S."/>
        </authorList>
    </citation>
    <scope>NUCLEOTIDE SEQUENCE [LARGE SCALE GENOMIC DNA]</scope>
    <source>
        <strain evidence="1 2">ATCC 35905</strain>
    </source>
</reference>
<name>A0A8G2CP55_ACIRU</name>
<sequence length="677" mass="73186">MVNFAIRRSSFLDMKSLIQPRIRNDFAFWPLRTTPWLITDDARGLRIDRSGTVILGYNGDPNEILSLARLAGEWILLVRAGVRIISAGWAAARAAAQFAKAEHFAFEHGLHWTNEMGDDRPASVDRLRDIKDTLAACWNECETDFPVDDAARIIRLWSVIGTCETIMETGGDIRLQRDPQTDLNGYGCSHRPRPWAVTFASSTASSVSERGYEAADRARLRLTAAMLRSGDRSPLLAESLAIRRAIGKAFGVPRGGAVALAASGTDSELLALGLSHLPATNQPFTTILLAPEETGSGVPMAAMGRHFAVDTARGVDVSRSEPIEGFRPDTALISIPLRDREGQVRPAASVEAEITAAVAAAIDSGHRVILHALDLSKTGLLAPSMALLRSLRSRFDGALDIVVDACQSRIAPERVRDYLALDAVVQVTGSKFLTGPPFAGAALMSQAIAARLTSGALPAGLGAYFSQGDWPRGATAAHRLPVGTNYGLLLRWRAALAEYRSFAAVGPAQTTAVIERFKDTVVRAIEAHGIFVLQPVPALQRNGALWDNERTIFAFAVREPGKSGRLLDPAAMRLLYRWLNADCSALFVAASERALAARICHIGQPVALPNTGGAQTGWLRVSAGARLISGEPSHRGLAIERRLAREMADLTTVFDKIALLHANWNRVQAADPMARYR</sequence>
<evidence type="ECO:0000313" key="2">
    <source>
        <dbReference type="Proteomes" id="UP000186308"/>
    </source>
</evidence>
<accession>A0A8G2CP55</accession>
<gene>
    <name evidence="1" type="ORF">SAMN05421828_1552</name>
</gene>
<proteinExistence type="predicted"/>
<dbReference type="Gene3D" id="3.90.1150.10">
    <property type="entry name" value="Aspartate Aminotransferase, domain 1"/>
    <property type="match status" value="1"/>
</dbReference>
<dbReference type="InterPro" id="IPR015421">
    <property type="entry name" value="PyrdxlP-dep_Trfase_major"/>
</dbReference>
<dbReference type="SUPFAM" id="SSF53383">
    <property type="entry name" value="PLP-dependent transferases"/>
    <property type="match status" value="1"/>
</dbReference>
<dbReference type="EMBL" id="FTNE01000055">
    <property type="protein sequence ID" value="SIR56035.1"/>
    <property type="molecule type" value="Genomic_DNA"/>
</dbReference>
<evidence type="ECO:0000313" key="1">
    <source>
        <dbReference type="EMBL" id="SIR56035.1"/>
    </source>
</evidence>
<dbReference type="InterPro" id="IPR015422">
    <property type="entry name" value="PyrdxlP-dep_Trfase_small"/>
</dbReference>
<keyword evidence="2" id="KW-1185">Reference proteome</keyword>
<dbReference type="AlphaFoldDB" id="A0A8G2CP55"/>